<name>A0A1X7R010_9SACH</name>
<feature type="compositionally biased region" description="Low complexity" evidence="1">
    <location>
        <begin position="79"/>
        <end position="107"/>
    </location>
</feature>
<dbReference type="Proteomes" id="UP000196158">
    <property type="component" value="Unassembled WGS sequence"/>
</dbReference>
<dbReference type="AlphaFoldDB" id="A0A1X7R010"/>
<organism evidence="2 3">
    <name type="scientific">Maudiozyma saulgeensis</name>
    <dbReference type="NCBI Taxonomy" id="1789683"/>
    <lineage>
        <taxon>Eukaryota</taxon>
        <taxon>Fungi</taxon>
        <taxon>Dikarya</taxon>
        <taxon>Ascomycota</taxon>
        <taxon>Saccharomycotina</taxon>
        <taxon>Saccharomycetes</taxon>
        <taxon>Saccharomycetales</taxon>
        <taxon>Saccharomycetaceae</taxon>
        <taxon>Maudiozyma</taxon>
    </lineage>
</organism>
<gene>
    <name evidence="2" type="ORF">KASA_0P01045G</name>
</gene>
<sequence>MFLRIGRNSSQLGYNSKQSLKFLSSASKGFVTDTNDTNEKLQSNFTYKRFNSTISTTDGVRTKPIAKRDDLDKLNSFQGNNGNNRRLYNKRNGNNNKSNRRNSMSKPNEIDSSSPWYNQICAFDDYVMQSLSFSRDVPRQNKHNGTGSESLMFWDSLARAMSLYNELLDCPHLNAYRVCTLINLLHNGLRINRGQLMRLNKKPDFDSKSFNIEISKNITLYLREIANNILDGKVACNEYGAMHLLTSFKELNKIDEAVNTWKQAMKKPELVDFFIHPKVVGVMLPILFETQTFTFEQCKQLYESSRQRIDFQHPNLSSGFIVTCLLAKENLLALETYSKFCDNCRTDHFNYLAEAHLAFIGQCKDIDIAYSFFERAINSDMPYRVNLNVSQVNSLLNNTWIELEDFERVNKTWLTALKFYKTNVAYKNRKITGILSSLNNIYFEIFFQKYQSDALEGFKELQKSLNAYMEINGTLDEPLLNIILTKSAIWQNLDIINSLLKNFELHNLPQTIITKRIILKCLGSIDSITPIDIIKRWNDMIIKGDQMGQTYIANADWAALRDATLGWAQRHMDTPEGKSRTELYFKLVKLYKIYCRDNGQSKRITAGAGINLSVAQKFQEENNINTISTDDIEILKDLHSLEINDSLA</sequence>
<dbReference type="STRING" id="1789683.A0A1X7R010"/>
<evidence type="ECO:0000256" key="1">
    <source>
        <dbReference type="SAM" id="MobiDB-lite"/>
    </source>
</evidence>
<evidence type="ECO:0000313" key="2">
    <source>
        <dbReference type="EMBL" id="SMN18978.1"/>
    </source>
</evidence>
<accession>A0A1X7R010</accession>
<feature type="region of interest" description="Disordered" evidence="1">
    <location>
        <begin position="66"/>
        <end position="111"/>
    </location>
</feature>
<dbReference type="EMBL" id="FXLY01000003">
    <property type="protein sequence ID" value="SMN18978.1"/>
    <property type="molecule type" value="Genomic_DNA"/>
</dbReference>
<proteinExistence type="predicted"/>
<dbReference type="OrthoDB" id="4081443at2759"/>
<reference evidence="2 3" key="1">
    <citation type="submission" date="2017-04" db="EMBL/GenBank/DDBJ databases">
        <authorList>
            <person name="Afonso C.L."/>
            <person name="Miller P.J."/>
            <person name="Scott M.A."/>
            <person name="Spackman E."/>
            <person name="Goraichik I."/>
            <person name="Dimitrov K.M."/>
            <person name="Suarez D.L."/>
            <person name="Swayne D.E."/>
        </authorList>
    </citation>
    <scope>NUCLEOTIDE SEQUENCE [LARGE SCALE GENOMIC DNA]</scope>
</reference>
<keyword evidence="3" id="KW-1185">Reference proteome</keyword>
<protein>
    <submittedName>
        <fullName evidence="2">Similar to Saccharomyces cerevisiae YGL107C RMD9 Mitochondrial protein required for respiratory growth</fullName>
    </submittedName>
</protein>
<evidence type="ECO:0000313" key="3">
    <source>
        <dbReference type="Proteomes" id="UP000196158"/>
    </source>
</evidence>